<dbReference type="InterPro" id="IPR011161">
    <property type="entry name" value="MHC_I-like_Ag-recog"/>
</dbReference>
<keyword evidence="4" id="KW-0732">Signal</keyword>
<keyword evidence="2" id="KW-0490">MHC I</keyword>
<reference evidence="14 15" key="1">
    <citation type="journal article" date="2012" name="Genome Biol.">
        <title>Sequencing three crocodilian genomes to illuminate the evolution of archosaurs and amniotes.</title>
        <authorList>
            <person name="St John J.A."/>
            <person name="Braun E.L."/>
            <person name="Isberg S.R."/>
            <person name="Miles L.G."/>
            <person name="Chong A.Y."/>
            <person name="Gongora J."/>
            <person name="Dalzell P."/>
            <person name="Moran C."/>
            <person name="Bed'hom B."/>
            <person name="Abzhanov A."/>
            <person name="Burgess S.C."/>
            <person name="Cooksey A.M."/>
            <person name="Castoe T.A."/>
            <person name="Crawford N.G."/>
            <person name="Densmore L.D."/>
            <person name="Drew J.C."/>
            <person name="Edwards S.V."/>
            <person name="Faircloth B.C."/>
            <person name="Fujita M.K."/>
            <person name="Greenwold M.J."/>
            <person name="Hoffmann F.G."/>
            <person name="Howard J.M."/>
            <person name="Iguchi T."/>
            <person name="Janes D.E."/>
            <person name="Khan S.Y."/>
            <person name="Kohno S."/>
            <person name="de Koning A.J."/>
            <person name="Lance S.L."/>
            <person name="McCarthy F.M."/>
            <person name="McCormack J.E."/>
            <person name="Merchant M.E."/>
            <person name="Peterson D.G."/>
            <person name="Pollock D.D."/>
            <person name="Pourmand N."/>
            <person name="Raney B.J."/>
            <person name="Roessler K.A."/>
            <person name="Sanford J.R."/>
            <person name="Sawyer R.H."/>
            <person name="Schmidt C.J."/>
            <person name="Triplett E.W."/>
            <person name="Tuberville T.D."/>
            <person name="Venegas-Anaya M."/>
            <person name="Howard J.T."/>
            <person name="Jarvis E.D."/>
            <person name="Guillette L.J.Jr."/>
            <person name="Glenn T.C."/>
            <person name="Green R.E."/>
            <person name="Ray D.A."/>
        </authorList>
    </citation>
    <scope>NUCLEOTIDE SEQUENCE [LARGE SCALE GENOMIC DNA]</scope>
    <source>
        <strain evidence="14">KSC_2009_1</strain>
    </source>
</reference>
<dbReference type="Gene3D" id="2.60.40.10">
    <property type="entry name" value="Immunoglobulins"/>
    <property type="match status" value="1"/>
</dbReference>
<comment type="caution">
    <text evidence="14">The sequence shown here is derived from an EMBL/GenBank/DDBJ whole genome shotgun (WGS) entry which is preliminary data.</text>
</comment>
<protein>
    <submittedName>
        <fullName evidence="14">Major histocompatibility complex class I-related protein-like</fullName>
    </submittedName>
</protein>
<dbReference type="GO" id="GO:0005615">
    <property type="term" value="C:extracellular space"/>
    <property type="evidence" value="ECO:0007669"/>
    <property type="project" value="TreeGrafter"/>
</dbReference>
<evidence type="ECO:0000256" key="12">
    <source>
        <dbReference type="SAM" id="Phobius"/>
    </source>
</evidence>
<evidence type="ECO:0000256" key="8">
    <source>
        <dbReference type="ARBA" id="ARBA00023157"/>
    </source>
</evidence>
<dbReference type="PROSITE" id="PS00290">
    <property type="entry name" value="IG_MHC"/>
    <property type="match status" value="1"/>
</dbReference>
<evidence type="ECO:0000256" key="11">
    <source>
        <dbReference type="SAM" id="MobiDB-lite"/>
    </source>
</evidence>
<keyword evidence="9" id="KW-0325">Glycoprotein</keyword>
<dbReference type="InterPro" id="IPR003597">
    <property type="entry name" value="Ig_C1-set"/>
</dbReference>
<feature type="transmembrane region" description="Helical" evidence="12">
    <location>
        <begin position="323"/>
        <end position="347"/>
    </location>
</feature>
<keyword evidence="6 12" id="KW-1133">Transmembrane helix</keyword>
<organism evidence="14 15">
    <name type="scientific">Alligator mississippiensis</name>
    <name type="common">American alligator</name>
    <dbReference type="NCBI Taxonomy" id="8496"/>
    <lineage>
        <taxon>Eukaryota</taxon>
        <taxon>Metazoa</taxon>
        <taxon>Chordata</taxon>
        <taxon>Craniata</taxon>
        <taxon>Vertebrata</taxon>
        <taxon>Euteleostomi</taxon>
        <taxon>Archelosauria</taxon>
        <taxon>Archosauria</taxon>
        <taxon>Crocodylia</taxon>
        <taxon>Alligatoridae</taxon>
        <taxon>Alligatorinae</taxon>
        <taxon>Alligator</taxon>
    </lineage>
</organism>
<dbReference type="GO" id="GO:0002474">
    <property type="term" value="P:antigen processing and presentation of peptide antigen via MHC class I"/>
    <property type="evidence" value="ECO:0007669"/>
    <property type="project" value="UniProtKB-KW"/>
</dbReference>
<dbReference type="AlphaFoldDB" id="A0A151P576"/>
<keyword evidence="8" id="KW-1015">Disulfide bond</keyword>
<dbReference type="eggNOG" id="ENOG502RTXT">
    <property type="taxonomic scope" value="Eukaryota"/>
</dbReference>
<dbReference type="InterPro" id="IPR036179">
    <property type="entry name" value="Ig-like_dom_sf"/>
</dbReference>
<keyword evidence="5" id="KW-0391">Immunity</keyword>
<evidence type="ECO:0000256" key="5">
    <source>
        <dbReference type="ARBA" id="ARBA00022859"/>
    </source>
</evidence>
<dbReference type="PANTHER" id="PTHR16675">
    <property type="entry name" value="MHC CLASS I-RELATED"/>
    <property type="match status" value="1"/>
</dbReference>
<evidence type="ECO:0000259" key="13">
    <source>
        <dbReference type="PROSITE" id="PS50835"/>
    </source>
</evidence>
<comment type="subcellular location">
    <subcellularLocation>
        <location evidence="1">Membrane</location>
        <topology evidence="1">Single-pass type I membrane protein</topology>
    </subcellularLocation>
</comment>
<evidence type="ECO:0000256" key="6">
    <source>
        <dbReference type="ARBA" id="ARBA00022989"/>
    </source>
</evidence>
<dbReference type="Pfam" id="PF00129">
    <property type="entry name" value="MHC_I"/>
    <property type="match status" value="1"/>
</dbReference>
<dbReference type="FunFam" id="2.60.40.10:FF:000204">
    <property type="entry name" value="Major histocompatibility complex, class I-related protein"/>
    <property type="match status" value="1"/>
</dbReference>
<dbReference type="Proteomes" id="UP000050525">
    <property type="component" value="Unassembled WGS sequence"/>
</dbReference>
<dbReference type="InterPro" id="IPR011162">
    <property type="entry name" value="MHC_I/II-like_Ag-recog"/>
</dbReference>
<comment type="similarity">
    <text evidence="10">Belongs to the MHC class I family.</text>
</comment>
<name>A0A151P576_ALLMI</name>
<dbReference type="FunFam" id="3.30.500.10:FF:000001">
    <property type="entry name" value="H-2 class I histocompatibility antigen, alpha chain"/>
    <property type="match status" value="1"/>
</dbReference>
<dbReference type="PANTHER" id="PTHR16675:SF242">
    <property type="entry name" value="MAJOR HISTOCOMPATIBILITY COMPLEX CLASS I-RELATED GENE PROTEIN"/>
    <property type="match status" value="1"/>
</dbReference>
<dbReference type="InterPro" id="IPR001039">
    <property type="entry name" value="MHC_I_a_a1/a2"/>
</dbReference>
<dbReference type="InterPro" id="IPR007110">
    <property type="entry name" value="Ig-like_dom"/>
</dbReference>
<dbReference type="InterPro" id="IPR003006">
    <property type="entry name" value="Ig/MHC_CS"/>
</dbReference>
<dbReference type="STRING" id="8496.A0A151P576"/>
<dbReference type="PRINTS" id="PR01638">
    <property type="entry name" value="MHCCLASSI"/>
</dbReference>
<dbReference type="InterPro" id="IPR013783">
    <property type="entry name" value="Ig-like_fold"/>
</dbReference>
<gene>
    <name evidence="14" type="ORF">Y1Q_0007688</name>
</gene>
<dbReference type="Gene3D" id="3.30.500.10">
    <property type="entry name" value="MHC class I-like antigen recognition-like"/>
    <property type="match status" value="1"/>
</dbReference>
<evidence type="ECO:0000256" key="1">
    <source>
        <dbReference type="ARBA" id="ARBA00004479"/>
    </source>
</evidence>
<dbReference type="InterPro" id="IPR050208">
    <property type="entry name" value="MHC_class-I_related"/>
</dbReference>
<keyword evidence="3 12" id="KW-0812">Transmembrane</keyword>
<sequence>MPAWPAAPGPSSAAPPGGGNEHPRALASAPTSADPCHSPTGSHSYQYFYTGVSDPGSDVPAFTALGYMDDQQILHYDSETRREEPRGDWVQGAVDPDFWDRETWALRGWQEGFEGNLITLQFRYNQTDGSHTLQFMYGCEIHEDGSTGGYMRLGYDEREFISYDLITCTWVAVPTQARITQRKWNEDKSLLQYTRAYLEEECIAWLRKYLQHGTAALQSKPPKAQVSNRLLFQDGLTTLSCWVHGFYPKKISVVWLKNGEAQPQEMSHSGVIPSGDGTYQTRATIEIDPSSNHDYICSVKHVSLGVDLRVAWDKSRKEPESSMMLIVGIIIAVVLVIALLGAALYFLRRWGT</sequence>
<dbReference type="EMBL" id="AKHW03000827">
    <property type="protein sequence ID" value="KYO44221.1"/>
    <property type="molecule type" value="Genomic_DNA"/>
</dbReference>
<evidence type="ECO:0000313" key="14">
    <source>
        <dbReference type="EMBL" id="KYO44221.1"/>
    </source>
</evidence>
<dbReference type="InterPro" id="IPR037055">
    <property type="entry name" value="MHC_I-like_Ag-recog_sf"/>
</dbReference>
<keyword evidence="15" id="KW-1185">Reference proteome</keyword>
<evidence type="ECO:0000256" key="3">
    <source>
        <dbReference type="ARBA" id="ARBA00022692"/>
    </source>
</evidence>
<accession>A0A151P576</accession>
<keyword evidence="7 12" id="KW-0472">Membrane</keyword>
<feature type="domain" description="Ig-like" evidence="13">
    <location>
        <begin position="221"/>
        <end position="301"/>
    </location>
</feature>
<dbReference type="SUPFAM" id="SSF54452">
    <property type="entry name" value="MHC antigen-recognition domain"/>
    <property type="match status" value="1"/>
</dbReference>
<dbReference type="GO" id="GO:0006955">
    <property type="term" value="P:immune response"/>
    <property type="evidence" value="ECO:0007669"/>
    <property type="project" value="TreeGrafter"/>
</dbReference>
<evidence type="ECO:0000256" key="7">
    <source>
        <dbReference type="ARBA" id="ARBA00023136"/>
    </source>
</evidence>
<dbReference type="PROSITE" id="PS50835">
    <property type="entry name" value="IG_LIKE"/>
    <property type="match status" value="1"/>
</dbReference>
<evidence type="ECO:0000256" key="9">
    <source>
        <dbReference type="ARBA" id="ARBA00023180"/>
    </source>
</evidence>
<dbReference type="GO" id="GO:0009897">
    <property type="term" value="C:external side of plasma membrane"/>
    <property type="evidence" value="ECO:0007669"/>
    <property type="project" value="TreeGrafter"/>
</dbReference>
<dbReference type="SMART" id="SM00407">
    <property type="entry name" value="IGc1"/>
    <property type="match status" value="1"/>
</dbReference>
<evidence type="ECO:0000313" key="15">
    <source>
        <dbReference type="Proteomes" id="UP000050525"/>
    </source>
</evidence>
<dbReference type="SUPFAM" id="SSF48726">
    <property type="entry name" value="Immunoglobulin"/>
    <property type="match status" value="1"/>
</dbReference>
<dbReference type="Pfam" id="PF07654">
    <property type="entry name" value="C1-set"/>
    <property type="match status" value="1"/>
</dbReference>
<feature type="region of interest" description="Disordered" evidence="11">
    <location>
        <begin position="1"/>
        <end position="38"/>
    </location>
</feature>
<evidence type="ECO:0000256" key="2">
    <source>
        <dbReference type="ARBA" id="ARBA00022451"/>
    </source>
</evidence>
<dbReference type="GO" id="GO:0042612">
    <property type="term" value="C:MHC class I protein complex"/>
    <property type="evidence" value="ECO:0007669"/>
    <property type="project" value="UniProtKB-KW"/>
</dbReference>
<evidence type="ECO:0000256" key="10">
    <source>
        <dbReference type="RuleBase" id="RU004439"/>
    </source>
</evidence>
<evidence type="ECO:0000256" key="4">
    <source>
        <dbReference type="ARBA" id="ARBA00022729"/>
    </source>
</evidence>
<proteinExistence type="inferred from homology"/>